<evidence type="ECO:0000256" key="4">
    <source>
        <dbReference type="ARBA" id="ARBA00023242"/>
    </source>
</evidence>
<dbReference type="Proteomes" id="UP001152798">
    <property type="component" value="Chromosome 2"/>
</dbReference>
<reference evidence="7" key="1">
    <citation type="submission" date="2022-01" db="EMBL/GenBank/DDBJ databases">
        <authorList>
            <person name="King R."/>
        </authorList>
    </citation>
    <scope>NUCLEOTIDE SEQUENCE</scope>
</reference>
<dbReference type="SMART" id="SM00549">
    <property type="entry name" value="TAFH"/>
    <property type="match status" value="1"/>
</dbReference>
<proteinExistence type="predicted"/>
<dbReference type="PRINTS" id="PR01875">
    <property type="entry name" value="ETOFAMILY"/>
</dbReference>
<dbReference type="PANTHER" id="PTHR10379:SF14">
    <property type="entry name" value="NERVY, ISOFORM D"/>
    <property type="match status" value="1"/>
</dbReference>
<feature type="compositionally biased region" description="Polar residues" evidence="5">
    <location>
        <begin position="14"/>
        <end position="25"/>
    </location>
</feature>
<dbReference type="AlphaFoldDB" id="A0A9P0ECQ0"/>
<keyword evidence="8" id="KW-1185">Reference proteome</keyword>
<protein>
    <recommendedName>
        <fullName evidence="6">TAFH domain-containing protein</fullName>
    </recommendedName>
</protein>
<keyword evidence="2" id="KW-0805">Transcription regulation</keyword>
<dbReference type="InterPro" id="IPR013289">
    <property type="entry name" value="CBFA2T1/2/3"/>
</dbReference>
<dbReference type="EMBL" id="OV725078">
    <property type="protein sequence ID" value="CAH1392697.1"/>
    <property type="molecule type" value="Genomic_DNA"/>
</dbReference>
<dbReference type="Gene3D" id="1.20.120.1110">
    <property type="entry name" value="TAFH/NHR1 domain"/>
    <property type="match status" value="1"/>
</dbReference>
<keyword evidence="3" id="KW-0804">Transcription</keyword>
<feature type="domain" description="TAFH" evidence="6">
    <location>
        <begin position="30"/>
        <end position="125"/>
    </location>
</feature>
<name>A0A9P0ECQ0_NEZVI</name>
<dbReference type="GO" id="GO:0006351">
    <property type="term" value="P:DNA-templated transcription"/>
    <property type="evidence" value="ECO:0007669"/>
    <property type="project" value="InterPro"/>
</dbReference>
<evidence type="ECO:0000256" key="3">
    <source>
        <dbReference type="ARBA" id="ARBA00023163"/>
    </source>
</evidence>
<dbReference type="GO" id="GO:0005634">
    <property type="term" value="C:nucleus"/>
    <property type="evidence" value="ECO:0007669"/>
    <property type="project" value="UniProtKB-SubCell"/>
</dbReference>
<evidence type="ECO:0000259" key="6">
    <source>
        <dbReference type="PROSITE" id="PS51119"/>
    </source>
</evidence>
<sequence length="199" mass="22828">MEGKIKEEPGTPPLTGSFNRNSKCQSSERSHNLSKVRRLLHTLIQHGEEMGCSVGDKVKNSILALIEGTITVEEFQTILLEITSCPLRPFVVPYLQTNLSILQKDVNEKTGLIKQGILDYLTSCDTPKLERGTPFVTEVFAKKRIHERLLFTDLIYVSPLAYMRMILYPSKDLYWYQFIRFQCLQNQVSERKNSGRIST</sequence>
<dbReference type="InterPro" id="IPR037249">
    <property type="entry name" value="TAFH/NHR1_dom_sf"/>
</dbReference>
<dbReference type="OrthoDB" id="2951111at2759"/>
<dbReference type="InterPro" id="IPR003894">
    <property type="entry name" value="TAFH_NHR1"/>
</dbReference>
<organism evidence="7 8">
    <name type="scientific">Nezara viridula</name>
    <name type="common">Southern green stink bug</name>
    <name type="synonym">Cimex viridulus</name>
    <dbReference type="NCBI Taxonomy" id="85310"/>
    <lineage>
        <taxon>Eukaryota</taxon>
        <taxon>Metazoa</taxon>
        <taxon>Ecdysozoa</taxon>
        <taxon>Arthropoda</taxon>
        <taxon>Hexapoda</taxon>
        <taxon>Insecta</taxon>
        <taxon>Pterygota</taxon>
        <taxon>Neoptera</taxon>
        <taxon>Paraneoptera</taxon>
        <taxon>Hemiptera</taxon>
        <taxon>Heteroptera</taxon>
        <taxon>Panheteroptera</taxon>
        <taxon>Pentatomomorpha</taxon>
        <taxon>Pentatomoidea</taxon>
        <taxon>Pentatomidae</taxon>
        <taxon>Pentatominae</taxon>
        <taxon>Nezara</taxon>
    </lineage>
</organism>
<accession>A0A9P0ECQ0</accession>
<dbReference type="Pfam" id="PF07531">
    <property type="entry name" value="TAFH"/>
    <property type="match status" value="1"/>
</dbReference>
<evidence type="ECO:0000256" key="2">
    <source>
        <dbReference type="ARBA" id="ARBA00023015"/>
    </source>
</evidence>
<evidence type="ECO:0000313" key="8">
    <source>
        <dbReference type="Proteomes" id="UP001152798"/>
    </source>
</evidence>
<dbReference type="SUPFAM" id="SSF158553">
    <property type="entry name" value="TAFH domain-like"/>
    <property type="match status" value="1"/>
</dbReference>
<feature type="region of interest" description="Disordered" evidence="5">
    <location>
        <begin position="1"/>
        <end position="30"/>
    </location>
</feature>
<dbReference type="PROSITE" id="PS51119">
    <property type="entry name" value="TAFH"/>
    <property type="match status" value="1"/>
</dbReference>
<evidence type="ECO:0000313" key="7">
    <source>
        <dbReference type="EMBL" id="CAH1392697.1"/>
    </source>
</evidence>
<evidence type="ECO:0000256" key="5">
    <source>
        <dbReference type="SAM" id="MobiDB-lite"/>
    </source>
</evidence>
<dbReference type="GO" id="GO:0003714">
    <property type="term" value="F:transcription corepressor activity"/>
    <property type="evidence" value="ECO:0007669"/>
    <property type="project" value="InterPro"/>
</dbReference>
<gene>
    <name evidence="7" type="ORF">NEZAVI_LOCUS3471</name>
</gene>
<comment type="subcellular location">
    <subcellularLocation>
        <location evidence="1">Nucleus</location>
    </subcellularLocation>
</comment>
<keyword evidence="4" id="KW-0539">Nucleus</keyword>
<evidence type="ECO:0000256" key="1">
    <source>
        <dbReference type="ARBA" id="ARBA00004123"/>
    </source>
</evidence>
<dbReference type="PANTHER" id="PTHR10379">
    <property type="entry name" value="MTG8 ETO EIGHT TWENTY ONE PROTEIN"/>
    <property type="match status" value="1"/>
</dbReference>